<proteinExistence type="predicted"/>
<reference evidence="2" key="1">
    <citation type="submission" date="2020-05" db="EMBL/GenBank/DDBJ databases">
        <title>Mycena genomes resolve the evolution of fungal bioluminescence.</title>
        <authorList>
            <person name="Tsai I.J."/>
        </authorList>
    </citation>
    <scope>NUCLEOTIDE SEQUENCE</scope>
    <source>
        <strain evidence="2">160909Yilan</strain>
    </source>
</reference>
<keyword evidence="1" id="KW-0732">Signal</keyword>
<gene>
    <name evidence="2" type="ORF">MSAN_01722800</name>
</gene>
<dbReference type="GO" id="GO:0005576">
    <property type="term" value="C:extracellular region"/>
    <property type="evidence" value="ECO:0007669"/>
    <property type="project" value="TreeGrafter"/>
</dbReference>
<dbReference type="InterPro" id="IPR021054">
    <property type="entry name" value="Cell_wall_mannoprotein_1"/>
</dbReference>
<comment type="caution">
    <text evidence="2">The sequence shown here is derived from an EMBL/GenBank/DDBJ whole genome shotgun (WGS) entry which is preliminary data.</text>
</comment>
<dbReference type="PANTHER" id="PTHR38123:SF1">
    <property type="entry name" value="HYDROPHOBIC SURFACE BINDING PROTEIN"/>
    <property type="match status" value="1"/>
</dbReference>
<dbReference type="Proteomes" id="UP000623467">
    <property type="component" value="Unassembled WGS sequence"/>
</dbReference>
<evidence type="ECO:0000256" key="1">
    <source>
        <dbReference type="SAM" id="SignalP"/>
    </source>
</evidence>
<evidence type="ECO:0000313" key="2">
    <source>
        <dbReference type="EMBL" id="KAF7349332.1"/>
    </source>
</evidence>
<name>A0A8H7CV30_9AGAR</name>
<dbReference type="OrthoDB" id="3485059at2759"/>
<feature type="chain" id="PRO_5034662295" evidence="1">
    <location>
        <begin position="20"/>
        <end position="178"/>
    </location>
</feature>
<feature type="signal peptide" evidence="1">
    <location>
        <begin position="1"/>
        <end position="19"/>
    </location>
</feature>
<evidence type="ECO:0000313" key="3">
    <source>
        <dbReference type="Proteomes" id="UP000623467"/>
    </source>
</evidence>
<keyword evidence="3" id="KW-1185">Reference proteome</keyword>
<protein>
    <submittedName>
        <fullName evidence="2">Hydrophobic surface binding protein</fullName>
    </submittedName>
</protein>
<dbReference type="PANTHER" id="PTHR38123">
    <property type="entry name" value="CELL WALL SERINE-THREONINE-RICH GALACTOMANNOPROTEIN MP1 (AFU_ORTHOLOGUE AFUA_4G03240)"/>
    <property type="match status" value="1"/>
</dbReference>
<accession>A0A8H7CV30</accession>
<organism evidence="2 3">
    <name type="scientific">Mycena sanguinolenta</name>
    <dbReference type="NCBI Taxonomy" id="230812"/>
    <lineage>
        <taxon>Eukaryota</taxon>
        <taxon>Fungi</taxon>
        <taxon>Dikarya</taxon>
        <taxon>Basidiomycota</taxon>
        <taxon>Agaricomycotina</taxon>
        <taxon>Agaricomycetes</taxon>
        <taxon>Agaricomycetidae</taxon>
        <taxon>Agaricales</taxon>
        <taxon>Marasmiineae</taxon>
        <taxon>Mycenaceae</taxon>
        <taxon>Mycena</taxon>
    </lineage>
</organism>
<dbReference type="Pfam" id="PF12296">
    <property type="entry name" value="HsbA"/>
    <property type="match status" value="1"/>
</dbReference>
<dbReference type="AlphaFoldDB" id="A0A8H7CV30"/>
<sequence>MVQFTRSFLSLCLIAASFAGPTKRTVAQVEADIASISTQVNALDDLIEGFPASGILGASALPAEMALLGAALNTGTSDIKATGPLDEADATTILNAVQQVIQPVISVTLAQLNGIASHLLDDAEFKASVVSALQNLQTSIDAFVAALAAAAPVDLTAEAISIQIAIDAAFNKTIAALS</sequence>
<dbReference type="EMBL" id="JACAZH010000016">
    <property type="protein sequence ID" value="KAF7349332.1"/>
    <property type="molecule type" value="Genomic_DNA"/>
</dbReference>